<dbReference type="Pfam" id="PF00384">
    <property type="entry name" value="Molybdopterin"/>
    <property type="match status" value="1"/>
</dbReference>
<dbReference type="AlphaFoldDB" id="S0G5R1"/>
<evidence type="ECO:0000259" key="8">
    <source>
        <dbReference type="PROSITE" id="PS51379"/>
    </source>
</evidence>
<dbReference type="Gene3D" id="3.10.20.740">
    <property type="match status" value="1"/>
</dbReference>
<evidence type="ECO:0000313" key="11">
    <source>
        <dbReference type="Proteomes" id="UP000014216"/>
    </source>
</evidence>
<dbReference type="GO" id="GO:0046872">
    <property type="term" value="F:metal ion binding"/>
    <property type="evidence" value="ECO:0007669"/>
    <property type="project" value="UniProtKB-KW"/>
</dbReference>
<feature type="domain" description="4Fe-4S ferredoxin-type" evidence="8">
    <location>
        <begin position="167"/>
        <end position="197"/>
    </location>
</feature>
<dbReference type="CDD" id="cd00207">
    <property type="entry name" value="fer2"/>
    <property type="match status" value="1"/>
</dbReference>
<dbReference type="PROSITE" id="PS51379">
    <property type="entry name" value="4FE4S_FER_2"/>
    <property type="match status" value="2"/>
</dbReference>
<accession>S0G5R1</accession>
<dbReference type="InterPro" id="IPR017896">
    <property type="entry name" value="4Fe4S_Fe-S-bd"/>
</dbReference>
<feature type="domain" description="4Fe-4S ferredoxin-type" evidence="8">
    <location>
        <begin position="210"/>
        <end position="239"/>
    </location>
</feature>
<dbReference type="Gene3D" id="3.30.70.20">
    <property type="match status" value="1"/>
</dbReference>
<name>S0G5R1_9BACT</name>
<dbReference type="SUPFAM" id="SSF54862">
    <property type="entry name" value="4Fe-4S ferredoxins"/>
    <property type="match status" value="1"/>
</dbReference>
<keyword evidence="4 10" id="KW-0560">Oxidoreductase</keyword>
<evidence type="ECO:0000313" key="10">
    <source>
        <dbReference type="EMBL" id="EMS81254.1"/>
    </source>
</evidence>
<evidence type="ECO:0000256" key="5">
    <source>
        <dbReference type="ARBA" id="ARBA00023004"/>
    </source>
</evidence>
<keyword evidence="2" id="KW-0479">Metal-binding</keyword>
<dbReference type="PROSITE" id="PS51669">
    <property type="entry name" value="4FE4S_MOW_BIS_MGD"/>
    <property type="match status" value="1"/>
</dbReference>
<dbReference type="FunFam" id="3.30.70.20:FF:000035">
    <property type="entry name" value="Iron hydrogenase 1"/>
    <property type="match status" value="1"/>
</dbReference>
<dbReference type="SUPFAM" id="SSF53706">
    <property type="entry name" value="Formate dehydrogenase/DMSO reductase, domains 1-3"/>
    <property type="match status" value="1"/>
</dbReference>
<dbReference type="InterPro" id="IPR006963">
    <property type="entry name" value="Mopterin_OxRdtase_4Fe-4S_dom"/>
</dbReference>
<keyword evidence="1" id="KW-0004">4Fe-4S</keyword>
<dbReference type="GO" id="GO:0022904">
    <property type="term" value="P:respiratory electron transport chain"/>
    <property type="evidence" value="ECO:0007669"/>
    <property type="project" value="TreeGrafter"/>
</dbReference>
<keyword evidence="11" id="KW-1185">Reference proteome</keyword>
<dbReference type="Pfam" id="PF22117">
    <property type="entry name" value="Fer4_Nqo3"/>
    <property type="match status" value="1"/>
</dbReference>
<evidence type="ECO:0000256" key="2">
    <source>
        <dbReference type="ARBA" id="ARBA00022723"/>
    </source>
</evidence>
<dbReference type="EC" id="1.2.1.2" evidence="10"/>
<dbReference type="InterPro" id="IPR036010">
    <property type="entry name" value="2Fe-2S_ferredoxin-like_sf"/>
</dbReference>
<organism evidence="10 11">
    <name type="scientific">Desulfotignum phosphitoxidans DSM 13687</name>
    <dbReference type="NCBI Taxonomy" id="1286635"/>
    <lineage>
        <taxon>Bacteria</taxon>
        <taxon>Pseudomonadati</taxon>
        <taxon>Thermodesulfobacteriota</taxon>
        <taxon>Desulfobacteria</taxon>
        <taxon>Desulfobacterales</taxon>
        <taxon>Desulfobacteraceae</taxon>
        <taxon>Desulfotignum</taxon>
    </lineage>
</organism>
<proteinExistence type="predicted"/>
<dbReference type="PANTHER" id="PTHR43105:SF14">
    <property type="entry name" value="FORMATE DEHYDROGENASE H"/>
    <property type="match status" value="1"/>
</dbReference>
<feature type="domain" description="2Fe-2S ferredoxin-type" evidence="7">
    <location>
        <begin position="4"/>
        <end position="82"/>
    </location>
</feature>
<dbReference type="SUPFAM" id="SSF54292">
    <property type="entry name" value="2Fe-2S ferredoxin-like"/>
    <property type="match status" value="1"/>
</dbReference>
<dbReference type="PROSITE" id="PS00198">
    <property type="entry name" value="4FE4S_FER_1"/>
    <property type="match status" value="1"/>
</dbReference>
<dbReference type="PROSITE" id="PS51085">
    <property type="entry name" value="2FE2S_FER_2"/>
    <property type="match status" value="1"/>
</dbReference>
<dbReference type="Pfam" id="PF04879">
    <property type="entry name" value="Molybdop_Fe4S4"/>
    <property type="match status" value="1"/>
</dbReference>
<evidence type="ECO:0000256" key="3">
    <source>
        <dbReference type="ARBA" id="ARBA00022737"/>
    </source>
</evidence>
<dbReference type="Proteomes" id="UP000014216">
    <property type="component" value="Unassembled WGS sequence"/>
</dbReference>
<dbReference type="PANTHER" id="PTHR43105">
    <property type="entry name" value="RESPIRATORY NITRATE REDUCTASE"/>
    <property type="match status" value="1"/>
</dbReference>
<dbReference type="InterPro" id="IPR006656">
    <property type="entry name" value="Mopterin_OxRdtase"/>
</dbReference>
<evidence type="ECO:0000256" key="6">
    <source>
        <dbReference type="ARBA" id="ARBA00023014"/>
    </source>
</evidence>
<dbReference type="SMART" id="SM00926">
    <property type="entry name" value="Molybdop_Fe4S4"/>
    <property type="match status" value="1"/>
</dbReference>
<protein>
    <submittedName>
        <fullName evidence="10">Formate dehydrogenase subunit alpha</fullName>
        <ecNumber evidence="10">1.2.1.2</ecNumber>
    </submittedName>
</protein>
<dbReference type="Gene3D" id="2.20.25.90">
    <property type="entry name" value="ADC-like domains"/>
    <property type="match status" value="1"/>
</dbReference>
<keyword evidence="5" id="KW-0408">Iron</keyword>
<dbReference type="InterPro" id="IPR027467">
    <property type="entry name" value="MopterinOxRdtase_cofactor_BS"/>
</dbReference>
<reference evidence="10 11" key="1">
    <citation type="journal article" date="2013" name="Genome Announc.">
        <title>Draft Genome Sequence of Desulfotignum phosphitoxidans DSM 13687 Strain FiPS-3.</title>
        <authorList>
            <person name="Poehlein A."/>
            <person name="Daniel R."/>
            <person name="Simeonova D.D."/>
        </authorList>
    </citation>
    <scope>NUCLEOTIDE SEQUENCE [LARGE SCALE GENOMIC DNA]</scope>
    <source>
        <strain evidence="10 11">DSM 13687</strain>
    </source>
</reference>
<evidence type="ECO:0000259" key="7">
    <source>
        <dbReference type="PROSITE" id="PS51085"/>
    </source>
</evidence>
<keyword evidence="6" id="KW-0411">Iron-sulfur</keyword>
<dbReference type="Pfam" id="PF13510">
    <property type="entry name" value="Fer2_4"/>
    <property type="match status" value="1"/>
</dbReference>
<comment type="caution">
    <text evidence="10">The sequence shown here is derived from an EMBL/GenBank/DDBJ whole genome shotgun (WGS) entry which is preliminary data.</text>
</comment>
<dbReference type="InterPro" id="IPR054351">
    <property type="entry name" value="NADH_UbQ_OxRdtase_ferredoxin"/>
</dbReference>
<evidence type="ECO:0000259" key="9">
    <source>
        <dbReference type="PROSITE" id="PS51669"/>
    </source>
</evidence>
<dbReference type="InterPro" id="IPR017900">
    <property type="entry name" value="4Fe4S_Fe_S_CS"/>
</dbReference>
<dbReference type="Gene3D" id="3.40.50.740">
    <property type="match status" value="1"/>
</dbReference>
<gene>
    <name evidence="10" type="primary">fdhF2</name>
    <name evidence="10" type="ORF">Dpo_1c03950</name>
</gene>
<dbReference type="InterPro" id="IPR050123">
    <property type="entry name" value="Prok_molybdopt-oxidoreductase"/>
</dbReference>
<dbReference type="EMBL" id="APJX01000001">
    <property type="protein sequence ID" value="EMS81254.1"/>
    <property type="molecule type" value="Genomic_DNA"/>
</dbReference>
<keyword evidence="3" id="KW-0677">Repeat</keyword>
<feature type="domain" description="4Fe-4S Mo/W bis-MGD-type" evidence="9">
    <location>
        <begin position="248"/>
        <end position="305"/>
    </location>
</feature>
<dbReference type="GO" id="GO:0051539">
    <property type="term" value="F:4 iron, 4 sulfur cluster binding"/>
    <property type="evidence" value="ECO:0007669"/>
    <property type="project" value="UniProtKB-KW"/>
</dbReference>
<evidence type="ECO:0000256" key="1">
    <source>
        <dbReference type="ARBA" id="ARBA00022485"/>
    </source>
</evidence>
<dbReference type="GO" id="GO:0016020">
    <property type="term" value="C:membrane"/>
    <property type="evidence" value="ECO:0007669"/>
    <property type="project" value="TreeGrafter"/>
</dbReference>
<dbReference type="PROSITE" id="PS00551">
    <property type="entry name" value="MOLYBDOPTERIN_PROK_1"/>
    <property type="match status" value="1"/>
</dbReference>
<evidence type="ECO:0000256" key="4">
    <source>
        <dbReference type="ARBA" id="ARBA00023002"/>
    </source>
</evidence>
<dbReference type="GO" id="GO:0003954">
    <property type="term" value="F:NADH dehydrogenase activity"/>
    <property type="evidence" value="ECO:0007669"/>
    <property type="project" value="TreeGrafter"/>
</dbReference>
<sequence>MDQNSITINGHVYQFRPGQTILDVAQENNIDIPNLCHLKGTRATGACRVCIVELEESWGKKLVSSCSSPAKNGMVVHTESPEVVQYRKFYIGLMLDSGNHNCDIGASADESWTDFQIEAMENEQKEELCPVWGDCELQALAYRYQVKGRVSGRHREPVKVPIEKDNPFIIRDMSRCILCGRCVAACNELQVNQAIDYGFRGTNEKIVAGTGNTLMTSSCVFCGECVQVCPVGALIPTKAFRDDRFVPTSTVRTTCSFCGVGCQMDLHVQNNKIVKIDGADRDLPPNNGMLCVKGRYGFEFVGAPDRLTTPLIKKDGKQVPASWDEALDRVAEKLTEIKQKHGADAMGVLTSARATNEDNYIAQKFTRAVLKTNNIDHCARL</sequence>
<dbReference type="InterPro" id="IPR001041">
    <property type="entry name" value="2Fe-2S_ferredoxin-type"/>
</dbReference>